<comment type="caution">
    <text evidence="1">The sequence shown here is derived from an EMBL/GenBank/DDBJ whole genome shotgun (WGS) entry which is preliminary data.</text>
</comment>
<sequence>MWLNVSVATLNATLQFLVIYRLATKEKRGRSEASSPSNLESISLGDDDIPKVPIVNLERPLGVRAEKERLKKQKSREGTTSHIEDILNVMMEERRKISEMKMACIEKGRLVDQKHEMTQSQLKDKKLKIARIKMELDMKRSKEEYEMEKLRMRKLKKDNEMEN</sequence>
<accession>A0AAW2DVW8</accession>
<proteinExistence type="predicted"/>
<evidence type="ECO:0000313" key="1">
    <source>
        <dbReference type="EMBL" id="KAL0014917.1"/>
    </source>
</evidence>
<keyword evidence="2" id="KW-1185">Reference proteome</keyword>
<protein>
    <submittedName>
        <fullName evidence="1">Uncharacterized protein</fullName>
    </submittedName>
</protein>
<dbReference type="AlphaFoldDB" id="A0AAW2DVW8"/>
<reference evidence="1 2" key="1">
    <citation type="submission" date="2024-01" db="EMBL/GenBank/DDBJ databases">
        <title>A telomere-to-telomere, gap-free genome of sweet tea (Lithocarpus litseifolius).</title>
        <authorList>
            <person name="Zhou J."/>
        </authorList>
    </citation>
    <scope>NUCLEOTIDE SEQUENCE [LARGE SCALE GENOMIC DNA]</scope>
    <source>
        <strain evidence="1">Zhou-2022a</strain>
        <tissue evidence="1">Leaf</tissue>
    </source>
</reference>
<dbReference type="EMBL" id="JAZDWU010000001">
    <property type="protein sequence ID" value="KAL0014917.1"/>
    <property type="molecule type" value="Genomic_DNA"/>
</dbReference>
<dbReference type="Proteomes" id="UP001459277">
    <property type="component" value="Unassembled WGS sequence"/>
</dbReference>
<gene>
    <name evidence="1" type="ORF">SO802_001986</name>
</gene>
<name>A0AAW2DVW8_9ROSI</name>
<organism evidence="1 2">
    <name type="scientific">Lithocarpus litseifolius</name>
    <dbReference type="NCBI Taxonomy" id="425828"/>
    <lineage>
        <taxon>Eukaryota</taxon>
        <taxon>Viridiplantae</taxon>
        <taxon>Streptophyta</taxon>
        <taxon>Embryophyta</taxon>
        <taxon>Tracheophyta</taxon>
        <taxon>Spermatophyta</taxon>
        <taxon>Magnoliopsida</taxon>
        <taxon>eudicotyledons</taxon>
        <taxon>Gunneridae</taxon>
        <taxon>Pentapetalae</taxon>
        <taxon>rosids</taxon>
        <taxon>fabids</taxon>
        <taxon>Fagales</taxon>
        <taxon>Fagaceae</taxon>
        <taxon>Lithocarpus</taxon>
    </lineage>
</organism>
<evidence type="ECO:0000313" key="2">
    <source>
        <dbReference type="Proteomes" id="UP001459277"/>
    </source>
</evidence>